<name>A0ABS2G578_FUSMR</name>
<accession>A0ABS2G578</accession>
<proteinExistence type="predicted"/>
<organism evidence="2 3">
    <name type="scientific">Fusobacterium mortiferum</name>
    <dbReference type="NCBI Taxonomy" id="850"/>
    <lineage>
        <taxon>Bacteria</taxon>
        <taxon>Fusobacteriati</taxon>
        <taxon>Fusobacteriota</taxon>
        <taxon>Fusobacteriia</taxon>
        <taxon>Fusobacteriales</taxon>
        <taxon>Fusobacteriaceae</taxon>
        <taxon>Fusobacterium</taxon>
    </lineage>
</organism>
<protein>
    <submittedName>
        <fullName evidence="2">Zinc-ribbon domain-containing protein</fullName>
    </submittedName>
</protein>
<feature type="non-terminal residue" evidence="2">
    <location>
        <position position="125"/>
    </location>
</feature>
<dbReference type="EMBL" id="JACJLT010000209">
    <property type="protein sequence ID" value="MBM6876180.1"/>
    <property type="molecule type" value="Genomic_DNA"/>
</dbReference>
<evidence type="ECO:0000313" key="2">
    <source>
        <dbReference type="EMBL" id="MBM6876180.1"/>
    </source>
</evidence>
<evidence type="ECO:0000313" key="3">
    <source>
        <dbReference type="Proteomes" id="UP000728968"/>
    </source>
</evidence>
<gene>
    <name evidence="2" type="ORF">H6A04_11100</name>
</gene>
<evidence type="ECO:0000259" key="1">
    <source>
        <dbReference type="Pfam" id="PF17032"/>
    </source>
</evidence>
<dbReference type="Proteomes" id="UP000728968">
    <property type="component" value="Unassembled WGS sequence"/>
</dbReference>
<comment type="caution">
    <text evidence="2">The sequence shown here is derived from an EMBL/GenBank/DDBJ whole genome shotgun (WGS) entry which is preliminary data.</text>
</comment>
<reference evidence="2 3" key="1">
    <citation type="journal article" date="2021" name="Sci. Rep.">
        <title>The distribution of antibiotic resistance genes in chicken gut microbiota commensals.</title>
        <authorList>
            <person name="Juricova H."/>
            <person name="Matiasovicova J."/>
            <person name="Kubasova T."/>
            <person name="Cejkova D."/>
            <person name="Rychlik I."/>
        </authorList>
    </citation>
    <scope>NUCLEOTIDE SEQUENCE [LARGE SCALE GENOMIC DNA]</scope>
    <source>
        <strain evidence="2 3">An425</strain>
    </source>
</reference>
<dbReference type="InterPro" id="IPR031493">
    <property type="entry name" value="Zinc_ribbon_15"/>
</dbReference>
<keyword evidence="3" id="KW-1185">Reference proteome</keyword>
<feature type="domain" description="Zinc-ribbon 15" evidence="1">
    <location>
        <begin position="22"/>
        <end position="101"/>
    </location>
</feature>
<sequence>MFFIGVFGIGNKNKNLGTVTFKCTGCIGEKFSLMELSRSFDIFFIPVFRYNREYIIICEKCRSVYKLKATSISKILDKKQVEYEDIEKIILEANTCPYCGANFLTFGFSKSPIGNITYFKLSLFI</sequence>
<dbReference type="Pfam" id="PF17032">
    <property type="entry name" value="Zn_ribbon_15"/>
    <property type="match status" value="1"/>
</dbReference>